<dbReference type="EMBL" id="JANEYF010002185">
    <property type="protein sequence ID" value="KAJ8950212.1"/>
    <property type="molecule type" value="Genomic_DNA"/>
</dbReference>
<protein>
    <recommendedName>
        <fullName evidence="2">Piwi domain-containing protein</fullName>
    </recommendedName>
</protein>
<dbReference type="PROSITE" id="PS50822">
    <property type="entry name" value="PIWI"/>
    <property type="match status" value="1"/>
</dbReference>
<comment type="caution">
    <text evidence="3">The sequence shown here is derived from an EMBL/GenBank/DDBJ whole genome shotgun (WGS) entry which is preliminary data.</text>
</comment>
<dbReference type="InterPro" id="IPR012337">
    <property type="entry name" value="RNaseH-like_sf"/>
</dbReference>
<dbReference type="AlphaFoldDB" id="A0AAV8YEU9"/>
<name>A0AAV8YEU9_9CUCU</name>
<proteinExistence type="predicted"/>
<gene>
    <name evidence="3" type="ORF">NQ314_007964</name>
</gene>
<evidence type="ECO:0000313" key="4">
    <source>
        <dbReference type="Proteomes" id="UP001162156"/>
    </source>
</evidence>
<evidence type="ECO:0000256" key="1">
    <source>
        <dbReference type="SAM" id="Coils"/>
    </source>
</evidence>
<dbReference type="InterPro" id="IPR003165">
    <property type="entry name" value="Piwi"/>
</dbReference>
<dbReference type="Proteomes" id="UP001162156">
    <property type="component" value="Unassembled WGS sequence"/>
</dbReference>
<reference evidence="3" key="1">
    <citation type="journal article" date="2023" name="Insect Mol. Biol.">
        <title>Genome sequencing provides insights into the evolution of gene families encoding plant cell wall-degrading enzymes in longhorned beetles.</title>
        <authorList>
            <person name="Shin N.R."/>
            <person name="Okamura Y."/>
            <person name="Kirsch R."/>
            <person name="Pauchet Y."/>
        </authorList>
    </citation>
    <scope>NUCLEOTIDE SEQUENCE</scope>
    <source>
        <strain evidence="3">RBIC_L_NR</strain>
    </source>
</reference>
<dbReference type="GO" id="GO:0003676">
    <property type="term" value="F:nucleic acid binding"/>
    <property type="evidence" value="ECO:0007669"/>
    <property type="project" value="InterPro"/>
</dbReference>
<keyword evidence="1" id="KW-0175">Coiled coil</keyword>
<dbReference type="Gene3D" id="3.30.420.10">
    <property type="entry name" value="Ribonuclease H-like superfamily/Ribonuclease H"/>
    <property type="match status" value="1"/>
</dbReference>
<dbReference type="SUPFAM" id="SSF53098">
    <property type="entry name" value="Ribonuclease H-like"/>
    <property type="match status" value="1"/>
</dbReference>
<organism evidence="3 4">
    <name type="scientific">Rhamnusium bicolor</name>
    <dbReference type="NCBI Taxonomy" id="1586634"/>
    <lineage>
        <taxon>Eukaryota</taxon>
        <taxon>Metazoa</taxon>
        <taxon>Ecdysozoa</taxon>
        <taxon>Arthropoda</taxon>
        <taxon>Hexapoda</taxon>
        <taxon>Insecta</taxon>
        <taxon>Pterygota</taxon>
        <taxon>Neoptera</taxon>
        <taxon>Endopterygota</taxon>
        <taxon>Coleoptera</taxon>
        <taxon>Polyphaga</taxon>
        <taxon>Cucujiformia</taxon>
        <taxon>Chrysomeloidea</taxon>
        <taxon>Cerambycidae</taxon>
        <taxon>Lepturinae</taxon>
        <taxon>Rhagiini</taxon>
        <taxon>Rhamnusium</taxon>
    </lineage>
</organism>
<dbReference type="InterPro" id="IPR036397">
    <property type="entry name" value="RNaseH_sf"/>
</dbReference>
<keyword evidence="4" id="KW-1185">Reference proteome</keyword>
<evidence type="ECO:0000313" key="3">
    <source>
        <dbReference type="EMBL" id="KAJ8950212.1"/>
    </source>
</evidence>
<feature type="coiled-coil region" evidence="1">
    <location>
        <begin position="73"/>
        <end position="100"/>
    </location>
</feature>
<dbReference type="PANTHER" id="PTHR22891">
    <property type="entry name" value="EUKARYOTIC TRANSLATION INITIATION FACTOR 2C"/>
    <property type="match status" value="1"/>
</dbReference>
<feature type="domain" description="Piwi" evidence="2">
    <location>
        <begin position="1"/>
        <end position="74"/>
    </location>
</feature>
<accession>A0AAV8YEU9</accession>
<dbReference type="Pfam" id="PF02171">
    <property type="entry name" value="Piwi"/>
    <property type="match status" value="1"/>
</dbReference>
<evidence type="ECO:0000259" key="2">
    <source>
        <dbReference type="PROSITE" id="PS50822"/>
    </source>
</evidence>
<sequence>MQDFYLVSHASIKGVARPTKYCTLWDDNSLTNDQIEELTYYLCHMFTRCNRSVSYPAPTYYAHLAAARGKVYIENEQIDMNKLQEKFSKLQILKEIKEERPMFFV</sequence>